<keyword evidence="2" id="KW-1185">Reference proteome</keyword>
<evidence type="ECO:0000313" key="2">
    <source>
        <dbReference type="Proteomes" id="UP000199527"/>
    </source>
</evidence>
<organism evidence="1 2">
    <name type="scientific">Ferrimonas sediminum</name>
    <dbReference type="NCBI Taxonomy" id="718193"/>
    <lineage>
        <taxon>Bacteria</taxon>
        <taxon>Pseudomonadati</taxon>
        <taxon>Pseudomonadota</taxon>
        <taxon>Gammaproteobacteria</taxon>
        <taxon>Alteromonadales</taxon>
        <taxon>Ferrimonadaceae</taxon>
        <taxon>Ferrimonas</taxon>
    </lineage>
</organism>
<dbReference type="OrthoDB" id="8605335at2"/>
<proteinExistence type="predicted"/>
<dbReference type="AlphaFoldDB" id="A0A1G8LE38"/>
<evidence type="ECO:0000313" key="1">
    <source>
        <dbReference type="EMBL" id="SDI53969.1"/>
    </source>
</evidence>
<dbReference type="EMBL" id="FNEM01000002">
    <property type="protein sequence ID" value="SDI53969.1"/>
    <property type="molecule type" value="Genomic_DNA"/>
</dbReference>
<gene>
    <name evidence="1" type="ORF">SAMN04488540_10234</name>
</gene>
<sequence>MEHLSSYILAIGQSPSRVGLARQQSQQRWYQDQGVEVCETEYHYWFDNGVELIQLEEQDHLPETDAAPAADCCLECWISYRVIQTAGLAIRPLRKQFHNRCQQRYWLKMQVAQRVGR</sequence>
<dbReference type="RefSeq" id="WP_090361504.1">
    <property type="nucleotide sequence ID" value="NZ_FNEM01000002.1"/>
</dbReference>
<dbReference type="Proteomes" id="UP000199527">
    <property type="component" value="Unassembled WGS sequence"/>
</dbReference>
<reference evidence="2" key="1">
    <citation type="submission" date="2016-10" db="EMBL/GenBank/DDBJ databases">
        <authorList>
            <person name="Varghese N."/>
            <person name="Submissions S."/>
        </authorList>
    </citation>
    <scope>NUCLEOTIDE SEQUENCE [LARGE SCALE GENOMIC DNA]</scope>
    <source>
        <strain evidence="2">DSM 23317</strain>
    </source>
</reference>
<name>A0A1G8LE38_9GAMM</name>
<protein>
    <submittedName>
        <fullName evidence="1">Uncharacterized protein</fullName>
    </submittedName>
</protein>
<accession>A0A1G8LE38</accession>